<dbReference type="RefSeq" id="WP_098739398.1">
    <property type="nucleotide sequence ID" value="NZ_PDKW01000043.1"/>
</dbReference>
<protein>
    <recommendedName>
        <fullName evidence="4">ACT domain-containing protein</fullName>
    </recommendedName>
</protein>
<name>A0A2B8B6K1_9PROT</name>
<evidence type="ECO:0000313" key="2">
    <source>
        <dbReference type="EMBL" id="PGH53319.1"/>
    </source>
</evidence>
<evidence type="ECO:0008006" key="4">
    <source>
        <dbReference type="Google" id="ProtNLM"/>
    </source>
</evidence>
<gene>
    <name evidence="2" type="ORF">CRT60_25835</name>
</gene>
<feature type="region of interest" description="Disordered" evidence="1">
    <location>
        <begin position="1"/>
        <end position="23"/>
    </location>
</feature>
<dbReference type="OrthoDB" id="7062678at2"/>
<evidence type="ECO:0000313" key="3">
    <source>
        <dbReference type="Proteomes" id="UP000225379"/>
    </source>
</evidence>
<reference evidence="3" key="1">
    <citation type="submission" date="2017-10" db="EMBL/GenBank/DDBJ databases">
        <authorList>
            <person name="Kravchenko I.K."/>
            <person name="Grouzdev D.S."/>
        </authorList>
    </citation>
    <scope>NUCLEOTIDE SEQUENCE [LARGE SCALE GENOMIC DNA]</scope>
    <source>
        <strain evidence="3">B2</strain>
    </source>
</reference>
<proteinExistence type="predicted"/>
<sequence>MSSTVNTNSLNANSSNAAPVSASDARAISPGRRVLFSLVADADPGTLPRVLEYVAKRGLVPLALHSRLSGDMLDIAMEIGDLPQAETDHVGRCLGQIPMVARVTVTELAAEVAAAERFAELVAAE</sequence>
<accession>A0A2B8B6K1</accession>
<dbReference type="AlphaFoldDB" id="A0A2B8B6K1"/>
<comment type="caution">
    <text evidence="2">The sequence shown here is derived from an EMBL/GenBank/DDBJ whole genome shotgun (WGS) entry which is preliminary data.</text>
</comment>
<keyword evidence="3" id="KW-1185">Reference proteome</keyword>
<organism evidence="2 3">
    <name type="scientific">Azospirillum palustre</name>
    <dbReference type="NCBI Taxonomy" id="2044885"/>
    <lineage>
        <taxon>Bacteria</taxon>
        <taxon>Pseudomonadati</taxon>
        <taxon>Pseudomonadota</taxon>
        <taxon>Alphaproteobacteria</taxon>
        <taxon>Rhodospirillales</taxon>
        <taxon>Azospirillaceae</taxon>
        <taxon>Azospirillum</taxon>
    </lineage>
</organism>
<dbReference type="EMBL" id="PDKW01000043">
    <property type="protein sequence ID" value="PGH53319.1"/>
    <property type="molecule type" value="Genomic_DNA"/>
</dbReference>
<dbReference type="Proteomes" id="UP000225379">
    <property type="component" value="Unassembled WGS sequence"/>
</dbReference>
<evidence type="ECO:0000256" key="1">
    <source>
        <dbReference type="SAM" id="MobiDB-lite"/>
    </source>
</evidence>